<reference evidence="1" key="3">
    <citation type="submission" date="2018-07" db="EMBL/GenBank/DDBJ databases">
        <title>WGS assembly of Glycine max.</title>
        <authorList>
            <person name="Schmutz J."/>
            <person name="Cannon S."/>
            <person name="Schlueter J."/>
            <person name="Ma J."/>
            <person name="Mitros T."/>
            <person name="Nelson W."/>
            <person name="Hyten D."/>
            <person name="Song Q."/>
            <person name="Thelen J."/>
            <person name="Cheng J."/>
            <person name="Xu D."/>
            <person name="Hellsten U."/>
            <person name="May G."/>
            <person name="Yu Y."/>
            <person name="Sakurai T."/>
            <person name="Umezawa T."/>
            <person name="Bhattacharyya M."/>
            <person name="Sandhu D."/>
            <person name="Valliyodan B."/>
            <person name="Lindquist E."/>
            <person name="Peto M."/>
            <person name="Grant D."/>
            <person name="Shu S."/>
            <person name="Goodstein D."/>
            <person name="Barry K."/>
            <person name="Futrell-Griggs M."/>
            <person name="Abernathy B."/>
            <person name="Du J."/>
            <person name="Tian Z."/>
            <person name="Zhu L."/>
            <person name="Gill N."/>
            <person name="Joshi T."/>
            <person name="Libault M."/>
            <person name="Sethuraman A."/>
            <person name="Zhang X."/>
            <person name="Shinozaki K."/>
            <person name="Nguyen H."/>
            <person name="Wing R."/>
            <person name="Cregan P."/>
            <person name="Specht J."/>
            <person name="Grimwood J."/>
            <person name="Rokhsar D."/>
            <person name="Stacey G."/>
            <person name="Shoemaker R."/>
            <person name="Jackson S."/>
        </authorList>
    </citation>
    <scope>NUCLEOTIDE SEQUENCE</scope>
    <source>
        <tissue evidence="1">Callus</tissue>
    </source>
</reference>
<reference evidence="1 2" key="1">
    <citation type="journal article" date="2010" name="Nature">
        <title>Genome sequence of the palaeopolyploid soybean.</title>
        <authorList>
            <person name="Schmutz J."/>
            <person name="Cannon S.B."/>
            <person name="Schlueter J."/>
            <person name="Ma J."/>
            <person name="Mitros T."/>
            <person name="Nelson W."/>
            <person name="Hyten D.L."/>
            <person name="Song Q."/>
            <person name="Thelen J.J."/>
            <person name="Cheng J."/>
            <person name="Xu D."/>
            <person name="Hellsten U."/>
            <person name="May G.D."/>
            <person name="Yu Y."/>
            <person name="Sakurai T."/>
            <person name="Umezawa T."/>
            <person name="Bhattacharyya M.K."/>
            <person name="Sandhu D."/>
            <person name="Valliyodan B."/>
            <person name="Lindquist E."/>
            <person name="Peto M."/>
            <person name="Grant D."/>
            <person name="Shu S."/>
            <person name="Goodstein D."/>
            <person name="Barry K."/>
            <person name="Futrell-Griggs M."/>
            <person name="Abernathy B."/>
            <person name="Du J."/>
            <person name="Tian Z."/>
            <person name="Zhu L."/>
            <person name="Gill N."/>
            <person name="Joshi T."/>
            <person name="Libault M."/>
            <person name="Sethuraman A."/>
            <person name="Zhang X.-C."/>
            <person name="Shinozaki K."/>
            <person name="Nguyen H.T."/>
            <person name="Wing R.A."/>
            <person name="Cregan P."/>
            <person name="Specht J."/>
            <person name="Grimwood J."/>
            <person name="Rokhsar D."/>
            <person name="Stacey G."/>
            <person name="Shoemaker R.C."/>
            <person name="Jackson S.A."/>
        </authorList>
    </citation>
    <scope>NUCLEOTIDE SEQUENCE [LARGE SCALE GENOMIC DNA]</scope>
    <source>
        <strain evidence="2">cv. Williams 82</strain>
        <tissue evidence="1">Callus</tissue>
    </source>
</reference>
<dbReference type="PaxDb" id="3847-GLYMA11G11481.1"/>
<name>K7LP32_SOYBN</name>
<accession>K7LP32</accession>
<evidence type="ECO:0000313" key="1">
    <source>
        <dbReference type="EMBL" id="KRH29283.1"/>
    </source>
</evidence>
<reference evidence="2" key="2">
    <citation type="submission" date="2018-02" db="UniProtKB">
        <authorList>
            <consortium name="EnsemblPlants"/>
        </authorList>
    </citation>
    <scope>IDENTIFICATION</scope>
    <source>
        <strain evidence="2">Williams 82</strain>
    </source>
</reference>
<dbReference type="AlphaFoldDB" id="K7LP32"/>
<dbReference type="HOGENOM" id="CLU_2487842_0_0_1"/>
<dbReference type="Gramene" id="KRH29283">
    <property type="protein sequence ID" value="KRH29283"/>
    <property type="gene ID" value="GLYMA_11G107400"/>
</dbReference>
<proteinExistence type="predicted"/>
<organism evidence="2">
    <name type="scientific">Glycine max</name>
    <name type="common">Soybean</name>
    <name type="synonym">Glycine hispida</name>
    <dbReference type="NCBI Taxonomy" id="3847"/>
    <lineage>
        <taxon>Eukaryota</taxon>
        <taxon>Viridiplantae</taxon>
        <taxon>Streptophyta</taxon>
        <taxon>Embryophyta</taxon>
        <taxon>Tracheophyta</taxon>
        <taxon>Spermatophyta</taxon>
        <taxon>Magnoliopsida</taxon>
        <taxon>eudicotyledons</taxon>
        <taxon>Gunneridae</taxon>
        <taxon>Pentapetalae</taxon>
        <taxon>rosids</taxon>
        <taxon>fabids</taxon>
        <taxon>Fabales</taxon>
        <taxon>Fabaceae</taxon>
        <taxon>Papilionoideae</taxon>
        <taxon>50 kb inversion clade</taxon>
        <taxon>NPAAA clade</taxon>
        <taxon>indigoferoid/millettioid clade</taxon>
        <taxon>Phaseoleae</taxon>
        <taxon>Glycine</taxon>
        <taxon>Glycine subgen. Soja</taxon>
    </lineage>
</organism>
<gene>
    <name evidence="1" type="ORF">GLYMA_11G107400</name>
</gene>
<keyword evidence="3" id="KW-1185">Reference proteome</keyword>
<dbReference type="InParanoid" id="K7LP32"/>
<evidence type="ECO:0000313" key="3">
    <source>
        <dbReference type="Proteomes" id="UP000008827"/>
    </source>
</evidence>
<dbReference type="EnsemblPlants" id="KRH29283">
    <property type="protein sequence ID" value="KRH29283"/>
    <property type="gene ID" value="GLYMA_11G107400"/>
</dbReference>
<dbReference type="EMBL" id="CM000844">
    <property type="protein sequence ID" value="KRH29283.1"/>
    <property type="molecule type" value="Genomic_DNA"/>
</dbReference>
<protein>
    <submittedName>
        <fullName evidence="1 2">Uncharacterized protein</fullName>
    </submittedName>
</protein>
<evidence type="ECO:0000313" key="2">
    <source>
        <dbReference type="EnsemblPlants" id="KRH29283"/>
    </source>
</evidence>
<dbReference type="Proteomes" id="UP000008827">
    <property type="component" value="Chromosome 11"/>
</dbReference>
<sequence length="87" mass="10217">MPKQKAGLNLKRNPPKKKRTTITIIFEVTKLLIREESKLFEHDPLSTKAESLINDHHYNSPRISQKYFEGHLSVLKCVNISDYDEFF</sequence>